<evidence type="ECO:0000313" key="4">
    <source>
        <dbReference type="Proteomes" id="UP000283374"/>
    </source>
</evidence>
<proteinExistence type="predicted"/>
<dbReference type="Gene3D" id="3.40.50.1820">
    <property type="entry name" value="alpha/beta hydrolase"/>
    <property type="match status" value="1"/>
</dbReference>
<feature type="compositionally biased region" description="Low complexity" evidence="1">
    <location>
        <begin position="1"/>
        <end position="10"/>
    </location>
</feature>
<dbReference type="SUPFAM" id="SSF53474">
    <property type="entry name" value="alpha/beta-Hydrolases"/>
    <property type="match status" value="1"/>
</dbReference>
<feature type="region of interest" description="Disordered" evidence="1">
    <location>
        <begin position="1"/>
        <end position="23"/>
    </location>
</feature>
<dbReference type="GO" id="GO:0016787">
    <property type="term" value="F:hydrolase activity"/>
    <property type="evidence" value="ECO:0007669"/>
    <property type="project" value="UniProtKB-KW"/>
</dbReference>
<organism evidence="3 4">
    <name type="scientific">Cellulomonas rhizosphaerae</name>
    <dbReference type="NCBI Taxonomy" id="2293719"/>
    <lineage>
        <taxon>Bacteria</taxon>
        <taxon>Bacillati</taxon>
        <taxon>Actinomycetota</taxon>
        <taxon>Actinomycetes</taxon>
        <taxon>Micrococcales</taxon>
        <taxon>Cellulomonadaceae</taxon>
        <taxon>Cellulomonas</taxon>
    </lineage>
</organism>
<evidence type="ECO:0000256" key="1">
    <source>
        <dbReference type="SAM" id="MobiDB-lite"/>
    </source>
</evidence>
<gene>
    <name evidence="3" type="ORF">D1825_11850</name>
</gene>
<dbReference type="OrthoDB" id="9796770at2"/>
<dbReference type="Pfam" id="PF00561">
    <property type="entry name" value="Abhydrolase_1"/>
    <property type="match status" value="1"/>
</dbReference>
<keyword evidence="4" id="KW-1185">Reference proteome</keyword>
<dbReference type="EMBL" id="QWKP01000204">
    <property type="protein sequence ID" value="RHA39538.1"/>
    <property type="molecule type" value="Genomic_DNA"/>
</dbReference>
<evidence type="ECO:0000313" key="3">
    <source>
        <dbReference type="EMBL" id="RHA39538.1"/>
    </source>
</evidence>
<dbReference type="InterPro" id="IPR029058">
    <property type="entry name" value="AB_hydrolase_fold"/>
</dbReference>
<dbReference type="InterPro" id="IPR050471">
    <property type="entry name" value="AB_hydrolase"/>
</dbReference>
<name>A0A413RKC1_9CELL</name>
<feature type="non-terminal residue" evidence="3">
    <location>
        <position position="155"/>
    </location>
</feature>
<dbReference type="PANTHER" id="PTHR43433:SF5">
    <property type="entry name" value="AB HYDROLASE-1 DOMAIN-CONTAINING PROTEIN"/>
    <property type="match status" value="1"/>
</dbReference>
<dbReference type="InterPro" id="IPR000073">
    <property type="entry name" value="AB_hydrolase_1"/>
</dbReference>
<dbReference type="PANTHER" id="PTHR43433">
    <property type="entry name" value="HYDROLASE, ALPHA/BETA FOLD FAMILY PROTEIN"/>
    <property type="match status" value="1"/>
</dbReference>
<comment type="caution">
    <text evidence="3">The sequence shown here is derived from an EMBL/GenBank/DDBJ whole genome shotgun (WGS) entry which is preliminary data.</text>
</comment>
<protein>
    <submittedName>
        <fullName evidence="3">Alpha/beta fold hydrolase</fullName>
    </submittedName>
</protein>
<evidence type="ECO:0000259" key="2">
    <source>
        <dbReference type="Pfam" id="PF00561"/>
    </source>
</evidence>
<keyword evidence="3" id="KW-0378">Hydrolase</keyword>
<accession>A0A413RKC1</accession>
<dbReference type="RefSeq" id="WP_118767628.1">
    <property type="nucleotide sequence ID" value="NZ_QWKP01000204.1"/>
</dbReference>
<dbReference type="AlphaFoldDB" id="A0A413RKC1"/>
<dbReference type="Proteomes" id="UP000283374">
    <property type="component" value="Unassembled WGS sequence"/>
</dbReference>
<feature type="domain" description="AB hydrolase-1" evidence="2">
    <location>
        <begin position="46"/>
        <end position="147"/>
    </location>
</feature>
<sequence>MSHGPRATRPAPAPDPSRAADPDLEGVVERDGVRLAYAVYGHAHAPTVVLVPTWSIVPSQFWKTQVGYLARHYRVVTFDGRGSGASSRPVGAEAYEDTEYAADLLAVLDATSTDTAVLVSLSCGAAWSVHVAAKHPERVLGLVAIAPSCGLNVPT</sequence>
<reference evidence="3 4" key="1">
    <citation type="submission" date="2018-08" db="EMBL/GenBank/DDBJ databases">
        <title>Cellulomonas rhizosphaerae sp. nov., a novel actinomycete isolated from soil.</title>
        <authorList>
            <person name="Tian Y."/>
        </authorList>
    </citation>
    <scope>NUCLEOTIDE SEQUENCE [LARGE SCALE GENOMIC DNA]</scope>
    <source>
        <strain evidence="3 4">NEAU-TCZ24</strain>
    </source>
</reference>